<sequence length="75" mass="8338">MKKVFPLLLSLLIVSFNTLAQTAVDPSVPMADKMREDGKIWVVVAVVAIIFAGIFINLLRLESKVGKIEKELKIK</sequence>
<dbReference type="AlphaFoldDB" id="A0A3D8YCY6"/>
<keyword evidence="1" id="KW-0812">Transmembrane</keyword>
<evidence type="ECO:0000256" key="2">
    <source>
        <dbReference type="SAM" id="SignalP"/>
    </source>
</evidence>
<dbReference type="Pfam" id="PF20077">
    <property type="entry name" value="CcmD_alt"/>
    <property type="match status" value="1"/>
</dbReference>
<protein>
    <submittedName>
        <fullName evidence="3">CcmD family protein</fullName>
    </submittedName>
</protein>
<organism evidence="3 4">
    <name type="scientific">Dyadobacter luteus</name>
    <dbReference type="NCBI Taxonomy" id="2259619"/>
    <lineage>
        <taxon>Bacteria</taxon>
        <taxon>Pseudomonadati</taxon>
        <taxon>Bacteroidota</taxon>
        <taxon>Cytophagia</taxon>
        <taxon>Cytophagales</taxon>
        <taxon>Spirosomataceae</taxon>
        <taxon>Dyadobacter</taxon>
    </lineage>
</organism>
<comment type="caution">
    <text evidence="3">The sequence shown here is derived from an EMBL/GenBank/DDBJ whole genome shotgun (WGS) entry which is preliminary data.</text>
</comment>
<accession>A0A3D8YCY6</accession>
<evidence type="ECO:0000313" key="3">
    <source>
        <dbReference type="EMBL" id="REA61703.1"/>
    </source>
</evidence>
<reference evidence="3 4" key="1">
    <citation type="submission" date="2018-07" db="EMBL/GenBank/DDBJ databases">
        <title>Dyadobacter roseus sp. nov., isolated from rose rhizosphere soil.</title>
        <authorList>
            <person name="Chen L."/>
        </authorList>
    </citation>
    <scope>NUCLEOTIDE SEQUENCE [LARGE SCALE GENOMIC DNA]</scope>
    <source>
        <strain evidence="3 4">RS19</strain>
    </source>
</reference>
<dbReference type="OrthoDB" id="886941at2"/>
<proteinExistence type="predicted"/>
<keyword evidence="2" id="KW-0732">Signal</keyword>
<keyword evidence="4" id="KW-1185">Reference proteome</keyword>
<keyword evidence="1" id="KW-0472">Membrane</keyword>
<dbReference type="EMBL" id="QNUL01000007">
    <property type="protein sequence ID" value="REA61703.1"/>
    <property type="molecule type" value="Genomic_DNA"/>
</dbReference>
<feature type="transmembrane region" description="Helical" evidence="1">
    <location>
        <begin position="38"/>
        <end position="59"/>
    </location>
</feature>
<dbReference type="RefSeq" id="WP_115831156.1">
    <property type="nucleotide sequence ID" value="NZ_QNUL01000007.1"/>
</dbReference>
<gene>
    <name evidence="3" type="ORF">DSL64_11525</name>
</gene>
<name>A0A3D8YCY6_9BACT</name>
<dbReference type="Proteomes" id="UP000256373">
    <property type="component" value="Unassembled WGS sequence"/>
</dbReference>
<feature type="chain" id="PRO_5017811720" evidence="2">
    <location>
        <begin position="21"/>
        <end position="75"/>
    </location>
</feature>
<evidence type="ECO:0000313" key="4">
    <source>
        <dbReference type="Proteomes" id="UP000256373"/>
    </source>
</evidence>
<evidence type="ECO:0000256" key="1">
    <source>
        <dbReference type="SAM" id="Phobius"/>
    </source>
</evidence>
<feature type="signal peptide" evidence="2">
    <location>
        <begin position="1"/>
        <end position="20"/>
    </location>
</feature>
<keyword evidence="1" id="KW-1133">Transmembrane helix</keyword>